<feature type="domain" description="Glycosyltransferase 2-like" evidence="1">
    <location>
        <begin position="8"/>
        <end position="140"/>
    </location>
</feature>
<dbReference type="InterPro" id="IPR001173">
    <property type="entry name" value="Glyco_trans_2-like"/>
</dbReference>
<evidence type="ECO:0000313" key="3">
    <source>
        <dbReference type="Proteomes" id="UP000078358"/>
    </source>
</evidence>
<evidence type="ECO:0000259" key="1">
    <source>
        <dbReference type="Pfam" id="PF00535"/>
    </source>
</evidence>
<name>A0A179CYD4_BIBTR</name>
<dbReference type="EMBL" id="JACI01000002">
    <property type="protein sequence ID" value="OAQ14923.1"/>
    <property type="molecule type" value="Genomic_DNA"/>
</dbReference>
<proteinExistence type="predicted"/>
<dbReference type="Pfam" id="PF00535">
    <property type="entry name" value="Glycos_transf_2"/>
    <property type="match status" value="1"/>
</dbReference>
<protein>
    <recommendedName>
        <fullName evidence="1">Glycosyltransferase 2-like domain-containing protein</fullName>
    </recommendedName>
</protein>
<comment type="caution">
    <text evidence="2">The sequence shown here is derived from an EMBL/GenBank/DDBJ whole genome shotgun (WGS) entry which is preliminary data.</text>
</comment>
<dbReference type="PANTHER" id="PTHR22916:SF3">
    <property type="entry name" value="UDP-GLCNAC:BETAGAL BETA-1,3-N-ACETYLGLUCOSAMINYLTRANSFERASE-LIKE PROTEIN 1"/>
    <property type="match status" value="1"/>
</dbReference>
<dbReference type="RefSeq" id="WP_064318686.1">
    <property type="nucleotide sequence ID" value="NZ_JACI01000002.1"/>
</dbReference>
<gene>
    <name evidence="2" type="ORF">F480_07735</name>
</gene>
<dbReference type="Gene3D" id="3.90.550.10">
    <property type="entry name" value="Spore Coat Polysaccharide Biosynthesis Protein SpsA, Chain A"/>
    <property type="match status" value="1"/>
</dbReference>
<sequence>MNNMADVSVIIPVYNSGEKLKRAVLSVIKQTTQPKEIIIVDDCSSDILTRQILSEFQNKKNEIPITVLYSSMNDGAGTARNLGWDNASGKYIAFLDSDDVWHSRKIEIQYQYMTDNPDIVFSCHHMDVLSPVDREYADKKIENIDDKHIIPINPKRYLFLHYPRGGTSFVMMLKDINLRFKSGKRYSEDYLLWLETNFLYKGVLINQVMAYSFKNIYGDDGLSKSLWNIEKGELETIYLIRKKKYISFLVYQSAMVFSFCKFLRRCLVSFIREIKK</sequence>
<dbReference type="InterPro" id="IPR029044">
    <property type="entry name" value="Nucleotide-diphossugar_trans"/>
</dbReference>
<dbReference type="SUPFAM" id="SSF53448">
    <property type="entry name" value="Nucleotide-diphospho-sugar transferases"/>
    <property type="match status" value="1"/>
</dbReference>
<dbReference type="AlphaFoldDB" id="A0A179CYD4"/>
<organism evidence="2 3">
    <name type="scientific">Bibersteinia trehalosi Y31</name>
    <dbReference type="NCBI Taxonomy" id="1261658"/>
    <lineage>
        <taxon>Bacteria</taxon>
        <taxon>Pseudomonadati</taxon>
        <taxon>Pseudomonadota</taxon>
        <taxon>Gammaproteobacteria</taxon>
        <taxon>Pasteurellales</taxon>
        <taxon>Pasteurellaceae</taxon>
        <taxon>Bibersteinia</taxon>
    </lineage>
</organism>
<dbReference type="PATRIC" id="fig|1261658.3.peg.1545"/>
<dbReference type="PANTHER" id="PTHR22916">
    <property type="entry name" value="GLYCOSYLTRANSFERASE"/>
    <property type="match status" value="1"/>
</dbReference>
<accession>A0A179CYD4</accession>
<dbReference type="Proteomes" id="UP000078358">
    <property type="component" value="Unassembled WGS sequence"/>
</dbReference>
<dbReference type="CDD" id="cd00761">
    <property type="entry name" value="Glyco_tranf_GTA_type"/>
    <property type="match status" value="1"/>
</dbReference>
<dbReference type="GO" id="GO:0016758">
    <property type="term" value="F:hexosyltransferase activity"/>
    <property type="evidence" value="ECO:0007669"/>
    <property type="project" value="UniProtKB-ARBA"/>
</dbReference>
<evidence type="ECO:0000313" key="2">
    <source>
        <dbReference type="EMBL" id="OAQ14923.1"/>
    </source>
</evidence>
<reference evidence="2 3" key="1">
    <citation type="submission" date="2014-01" db="EMBL/GenBank/DDBJ databases">
        <authorList>
            <person name="Zuccon D."/>
        </authorList>
    </citation>
    <scope>NUCLEOTIDE SEQUENCE [LARGE SCALE GENOMIC DNA]</scope>
    <source>
        <strain evidence="2 3">Y31</strain>
    </source>
</reference>